<accession>A0A401RTZ8</accession>
<feature type="region of interest" description="Disordered" evidence="3">
    <location>
        <begin position="118"/>
        <end position="144"/>
    </location>
</feature>
<proteinExistence type="predicted"/>
<protein>
    <submittedName>
        <fullName evidence="4">Uncharacterized protein</fullName>
    </submittedName>
</protein>
<evidence type="ECO:0000313" key="4">
    <source>
        <dbReference type="EMBL" id="GCC21620.1"/>
    </source>
</evidence>
<dbReference type="EMBL" id="BEZZ01002351">
    <property type="protein sequence ID" value="GCC21620.1"/>
    <property type="molecule type" value="Genomic_DNA"/>
</dbReference>
<evidence type="ECO:0000256" key="3">
    <source>
        <dbReference type="SAM" id="MobiDB-lite"/>
    </source>
</evidence>
<dbReference type="PANTHER" id="PTHR46292">
    <property type="entry name" value="COILED-COIL DOMAIN-CONTAINING PROTEIN 102A"/>
    <property type="match status" value="1"/>
</dbReference>
<evidence type="ECO:0000256" key="1">
    <source>
        <dbReference type="ARBA" id="ARBA00023054"/>
    </source>
</evidence>
<name>A0A401RTZ8_CHIPU</name>
<organism evidence="4 5">
    <name type="scientific">Chiloscyllium punctatum</name>
    <name type="common">Brownbanded bambooshark</name>
    <name type="synonym">Hemiscyllium punctatum</name>
    <dbReference type="NCBI Taxonomy" id="137246"/>
    <lineage>
        <taxon>Eukaryota</taxon>
        <taxon>Metazoa</taxon>
        <taxon>Chordata</taxon>
        <taxon>Craniata</taxon>
        <taxon>Vertebrata</taxon>
        <taxon>Chondrichthyes</taxon>
        <taxon>Elasmobranchii</taxon>
        <taxon>Galeomorphii</taxon>
        <taxon>Galeoidea</taxon>
        <taxon>Orectolobiformes</taxon>
        <taxon>Hemiscylliidae</taxon>
        <taxon>Chiloscyllium</taxon>
    </lineage>
</organism>
<reference evidence="4 5" key="1">
    <citation type="journal article" date="2018" name="Nat. Ecol. Evol.">
        <title>Shark genomes provide insights into elasmobranch evolution and the origin of vertebrates.</title>
        <authorList>
            <person name="Hara Y"/>
            <person name="Yamaguchi K"/>
            <person name="Onimaru K"/>
            <person name="Kadota M"/>
            <person name="Koyanagi M"/>
            <person name="Keeley SD"/>
            <person name="Tatsumi K"/>
            <person name="Tanaka K"/>
            <person name="Motone F"/>
            <person name="Kageyama Y"/>
            <person name="Nozu R"/>
            <person name="Adachi N"/>
            <person name="Nishimura O"/>
            <person name="Nakagawa R"/>
            <person name="Tanegashima C"/>
            <person name="Kiyatake I"/>
            <person name="Matsumoto R"/>
            <person name="Murakumo K"/>
            <person name="Nishida K"/>
            <person name="Terakita A"/>
            <person name="Kuratani S"/>
            <person name="Sato K"/>
            <person name="Hyodo S Kuraku.S."/>
        </authorList>
    </citation>
    <scope>NUCLEOTIDE SEQUENCE [LARGE SCALE GENOMIC DNA]</scope>
</reference>
<evidence type="ECO:0000256" key="2">
    <source>
        <dbReference type="SAM" id="Coils"/>
    </source>
</evidence>
<dbReference type="OrthoDB" id="5984396at2759"/>
<feature type="non-terminal residue" evidence="4">
    <location>
        <position position="1"/>
    </location>
</feature>
<evidence type="ECO:0000313" key="5">
    <source>
        <dbReference type="Proteomes" id="UP000287033"/>
    </source>
</evidence>
<keyword evidence="1 2" id="KW-0175">Coiled coil</keyword>
<dbReference type="Proteomes" id="UP000287033">
    <property type="component" value="Unassembled WGS sequence"/>
</dbReference>
<comment type="caution">
    <text evidence="4">The sequence shown here is derived from an EMBL/GenBank/DDBJ whole genome shotgun (WGS) entry which is preliminary data.</text>
</comment>
<gene>
    <name evidence="4" type="ORF">chiPu_0020094</name>
</gene>
<dbReference type="AlphaFoldDB" id="A0A401RTZ8"/>
<keyword evidence="5" id="KW-1185">Reference proteome</keyword>
<dbReference type="Gene3D" id="6.10.250.2420">
    <property type="match status" value="1"/>
</dbReference>
<sequence length="144" mass="16012">SEEPAKSLAISALQLDEAHNQARRLQRSLDEQTEQSENLQVQLEHLQTRVRRQQNPLLFGKRSTRYGPDDPNEVGSDFDDDCEELQLQNHRTAYSLQESSGLNGEAVAGLSGRFVEGVFEGPSSSTDELAASPIPPQQDGFKFQ</sequence>
<dbReference type="PANTHER" id="PTHR46292:SF1">
    <property type="entry name" value="COILED-COIL DOMAIN-CONTAINING PROTEIN 102A"/>
    <property type="match status" value="1"/>
</dbReference>
<feature type="coiled-coil region" evidence="2">
    <location>
        <begin position="15"/>
        <end position="49"/>
    </location>
</feature>